<feature type="transmembrane region" description="Helical" evidence="6">
    <location>
        <begin position="390"/>
        <end position="407"/>
    </location>
</feature>
<feature type="transmembrane region" description="Helical" evidence="6">
    <location>
        <begin position="812"/>
        <end position="834"/>
    </location>
</feature>
<dbReference type="CDD" id="cd14014">
    <property type="entry name" value="STKc_PknB_like"/>
    <property type="match status" value="1"/>
</dbReference>
<feature type="domain" description="Protein kinase" evidence="7">
    <location>
        <begin position="65"/>
        <end position="333"/>
    </location>
</feature>
<name>A0A517QIK0_9PLAN</name>
<feature type="transmembrane region" description="Helical" evidence="6">
    <location>
        <begin position="419"/>
        <end position="445"/>
    </location>
</feature>
<dbReference type="PANTHER" id="PTHR43289">
    <property type="entry name" value="MITOGEN-ACTIVATED PROTEIN KINASE KINASE KINASE 20-RELATED"/>
    <property type="match status" value="1"/>
</dbReference>
<dbReference type="EMBL" id="CP036267">
    <property type="protein sequence ID" value="QDT31451.1"/>
    <property type="molecule type" value="Genomic_DNA"/>
</dbReference>
<dbReference type="PROSITE" id="PS00108">
    <property type="entry name" value="PROTEIN_KINASE_ST"/>
    <property type="match status" value="1"/>
</dbReference>
<evidence type="ECO:0000313" key="8">
    <source>
        <dbReference type="EMBL" id="QDT31451.1"/>
    </source>
</evidence>
<keyword evidence="9" id="KW-1185">Reference proteome</keyword>
<evidence type="ECO:0000256" key="2">
    <source>
        <dbReference type="ARBA" id="ARBA00022741"/>
    </source>
</evidence>
<evidence type="ECO:0000256" key="4">
    <source>
        <dbReference type="ARBA" id="ARBA00022840"/>
    </source>
</evidence>
<dbReference type="InterPro" id="IPR011009">
    <property type="entry name" value="Kinase-like_dom_sf"/>
</dbReference>
<dbReference type="Proteomes" id="UP000315724">
    <property type="component" value="Chromosome"/>
</dbReference>
<reference evidence="8 9" key="1">
    <citation type="submission" date="2019-02" db="EMBL/GenBank/DDBJ databases">
        <title>Deep-cultivation of Planctomycetes and their phenomic and genomic characterization uncovers novel biology.</title>
        <authorList>
            <person name="Wiegand S."/>
            <person name="Jogler M."/>
            <person name="Boedeker C."/>
            <person name="Pinto D."/>
            <person name="Vollmers J."/>
            <person name="Rivas-Marin E."/>
            <person name="Kohn T."/>
            <person name="Peeters S.H."/>
            <person name="Heuer A."/>
            <person name="Rast P."/>
            <person name="Oberbeckmann S."/>
            <person name="Bunk B."/>
            <person name="Jeske O."/>
            <person name="Meyerdierks A."/>
            <person name="Storesund J.E."/>
            <person name="Kallscheuer N."/>
            <person name="Luecker S."/>
            <person name="Lage O.M."/>
            <person name="Pohl T."/>
            <person name="Merkel B.J."/>
            <person name="Hornburger P."/>
            <person name="Mueller R.-W."/>
            <person name="Bruemmer F."/>
            <person name="Labrenz M."/>
            <person name="Spormann A.M."/>
            <person name="Op den Camp H."/>
            <person name="Overmann J."/>
            <person name="Amann R."/>
            <person name="Jetten M.S.M."/>
            <person name="Mascher T."/>
            <person name="Medema M.H."/>
            <person name="Devos D.P."/>
            <person name="Kaster A.-K."/>
            <person name="Ovreas L."/>
            <person name="Rohde M."/>
            <person name="Galperin M.Y."/>
            <person name="Jogler C."/>
        </authorList>
    </citation>
    <scope>NUCLEOTIDE SEQUENCE [LARGE SCALE GENOMIC DNA]</scope>
    <source>
        <strain evidence="8 9">Mal48</strain>
    </source>
</reference>
<feature type="binding site" evidence="5">
    <location>
        <position position="94"/>
    </location>
    <ligand>
        <name>ATP</name>
        <dbReference type="ChEBI" id="CHEBI:30616"/>
    </ligand>
</feature>
<keyword evidence="1 8" id="KW-0808">Transferase</keyword>
<keyword evidence="6" id="KW-1133">Transmembrane helix</keyword>
<dbReference type="PROSITE" id="PS50011">
    <property type="entry name" value="PROTEIN_KINASE_DOM"/>
    <property type="match status" value="1"/>
</dbReference>
<dbReference type="Pfam" id="PF00069">
    <property type="entry name" value="Pkinase"/>
    <property type="match status" value="1"/>
</dbReference>
<accession>A0A517QIK0</accession>
<keyword evidence="3 8" id="KW-0418">Kinase</keyword>
<evidence type="ECO:0000256" key="1">
    <source>
        <dbReference type="ARBA" id="ARBA00022679"/>
    </source>
</evidence>
<dbReference type="InterPro" id="IPR000719">
    <property type="entry name" value="Prot_kinase_dom"/>
</dbReference>
<proteinExistence type="predicted"/>
<dbReference type="SMART" id="SM00220">
    <property type="entry name" value="S_TKc"/>
    <property type="match status" value="1"/>
</dbReference>
<dbReference type="RefSeq" id="WP_197441999.1">
    <property type="nucleotide sequence ID" value="NZ_CP036267.1"/>
</dbReference>
<evidence type="ECO:0000256" key="6">
    <source>
        <dbReference type="SAM" id="Phobius"/>
    </source>
</evidence>
<evidence type="ECO:0000256" key="3">
    <source>
        <dbReference type="ARBA" id="ARBA00022777"/>
    </source>
</evidence>
<feature type="transmembrane region" description="Helical" evidence="6">
    <location>
        <begin position="846"/>
        <end position="874"/>
    </location>
</feature>
<dbReference type="EC" id="2.7.11.1" evidence="8"/>
<evidence type="ECO:0000256" key="5">
    <source>
        <dbReference type="PROSITE-ProRule" id="PRU10141"/>
    </source>
</evidence>
<dbReference type="GO" id="GO:0005524">
    <property type="term" value="F:ATP binding"/>
    <property type="evidence" value="ECO:0007669"/>
    <property type="project" value="UniProtKB-UniRule"/>
</dbReference>
<dbReference type="InterPro" id="IPR008271">
    <property type="entry name" value="Ser/Thr_kinase_AS"/>
</dbReference>
<feature type="transmembrane region" description="Helical" evidence="6">
    <location>
        <begin position="729"/>
        <end position="751"/>
    </location>
</feature>
<feature type="transmembrane region" description="Helical" evidence="6">
    <location>
        <begin position="772"/>
        <end position="792"/>
    </location>
</feature>
<dbReference type="PANTHER" id="PTHR43289:SF6">
    <property type="entry name" value="SERINE_THREONINE-PROTEIN KINASE NEKL-3"/>
    <property type="match status" value="1"/>
</dbReference>
<dbReference type="GO" id="GO:0004674">
    <property type="term" value="F:protein serine/threonine kinase activity"/>
    <property type="evidence" value="ECO:0007669"/>
    <property type="project" value="UniProtKB-EC"/>
</dbReference>
<dbReference type="KEGG" id="tpol:Mal48_06840"/>
<feature type="transmembrane region" description="Helical" evidence="6">
    <location>
        <begin position="366"/>
        <end position="384"/>
    </location>
</feature>
<dbReference type="Gene3D" id="1.10.510.10">
    <property type="entry name" value="Transferase(Phosphotransferase) domain 1"/>
    <property type="match status" value="1"/>
</dbReference>
<keyword evidence="2 5" id="KW-0547">Nucleotide-binding</keyword>
<evidence type="ECO:0000313" key="9">
    <source>
        <dbReference type="Proteomes" id="UP000315724"/>
    </source>
</evidence>
<organism evidence="8 9">
    <name type="scientific">Thalassoglobus polymorphus</name>
    <dbReference type="NCBI Taxonomy" id="2527994"/>
    <lineage>
        <taxon>Bacteria</taxon>
        <taxon>Pseudomonadati</taxon>
        <taxon>Planctomycetota</taxon>
        <taxon>Planctomycetia</taxon>
        <taxon>Planctomycetales</taxon>
        <taxon>Planctomycetaceae</taxon>
        <taxon>Thalassoglobus</taxon>
    </lineage>
</organism>
<evidence type="ECO:0000259" key="7">
    <source>
        <dbReference type="PROSITE" id="PS50011"/>
    </source>
</evidence>
<gene>
    <name evidence="8" type="primary">pknB_5</name>
    <name evidence="8" type="ORF">Mal48_06840</name>
</gene>
<dbReference type="PROSITE" id="PS00107">
    <property type="entry name" value="PROTEIN_KINASE_ATP"/>
    <property type="match status" value="1"/>
</dbReference>
<protein>
    <submittedName>
        <fullName evidence="8">Serine/threonine-protein kinase PknB</fullName>
        <ecNumber evidence="8">2.7.11.1</ecNumber>
    </submittedName>
</protein>
<dbReference type="AlphaFoldDB" id="A0A517QIK0"/>
<dbReference type="SUPFAM" id="SSF56112">
    <property type="entry name" value="Protein kinase-like (PK-like)"/>
    <property type="match status" value="1"/>
</dbReference>
<keyword evidence="6" id="KW-0812">Transmembrane</keyword>
<dbReference type="InterPro" id="IPR017441">
    <property type="entry name" value="Protein_kinase_ATP_BS"/>
</dbReference>
<keyword evidence="4 5" id="KW-0067">ATP-binding</keyword>
<keyword evidence="6" id="KW-0472">Membrane</keyword>
<feature type="transmembrane region" description="Helical" evidence="6">
    <location>
        <begin position="517"/>
        <end position="541"/>
    </location>
</feature>
<dbReference type="Gene3D" id="3.30.200.20">
    <property type="entry name" value="Phosphorylase Kinase, domain 1"/>
    <property type="match status" value="1"/>
</dbReference>
<sequence>MSEQVAACPQCGAELPADAVSGLCPKCLLQLGFDSVPNPGTETGPYHPTFIAPTAEQLSPYFPDFEILELIGHGGMGVVYKAKQKELDRLVALKILRPDIEKDPSFAERFQREARTLAQLNHPNIITIHNFGRKDDLYFLVMEYVDGTNLRQLERSAQLKPAEALMIVPKICEALQYAHDRGVVHRDIKPENILITQEGWVKIADFGLAKLSGVPDQVSLTGTWQIMGTPHYMAPEQFEHPTEVDHRADIFSLGVVIYEMLTGELPLGRFPRPSEKTAGDKRLDDVVERTLHKEPASRYQQVSEVKTAVEGISSSPEQQQGADSSRKTYGSYLYEKLTGQQLKATSSRADSPEESREKRLKSLHNGTVYIFLLCTINLLGALILLPFPGVNLLFIFGLVSGSALYVLKHLILRRQNLQLAQWLTVVASLPLSMLCVANWIVLFLFARLDTLWKPEIESEFEEVPWNETDAARQCSSIWSWVKSFWGSVVSLFMKLWNEKSRILDGVVWLFRSLLRKFQAILPLFLGLAIWSAMWGSAAFFVEEYWIERYAPATYHIRDTTAGTLVPHSGAYEGIQVTVSESGTTYGKKLPLKKSPRSGMRLQLIPHPSSKRQRHLTHEFYLDSSIAPPNNRVGIWRENELLSPEFLKKWMAEAGIDVQDPMVQSEIEHLDQQVHLLLETGGIERDRNHEVTFPSVDTFFDEQYFTATDKGYVSHSVSTDREVQRTLQSAFVITWLLGSVSLLVIFIAYWMTPQSDEQFEMRSPGLLKWCSRGLIAYSLFGFLSLLSVDWLLFRSGWDLNFLPDFSHIDDPVRFAFEGALLACLIVTLLAGLTILRQSHLLSSKRLAIVAAMIVMIIPPWNLLAFPLGYATFFLIKTAVPKQ</sequence>